<accession>A0A2T0B1C1</accession>
<keyword evidence="1" id="KW-0812">Transmembrane</keyword>
<evidence type="ECO:0000313" key="2">
    <source>
        <dbReference type="EMBL" id="PRR77436.1"/>
    </source>
</evidence>
<protein>
    <submittedName>
        <fullName evidence="2">Uncharacterized protein</fullName>
    </submittedName>
</protein>
<dbReference type="RefSeq" id="WP_106064398.1">
    <property type="nucleotide sequence ID" value="NZ_PVXO01000064.1"/>
</dbReference>
<feature type="transmembrane region" description="Helical" evidence="1">
    <location>
        <begin position="71"/>
        <end position="91"/>
    </location>
</feature>
<proteinExistence type="predicted"/>
<keyword evidence="3" id="KW-1185">Reference proteome</keyword>
<dbReference type="AlphaFoldDB" id="A0A2T0B1C1"/>
<evidence type="ECO:0000256" key="1">
    <source>
        <dbReference type="SAM" id="Phobius"/>
    </source>
</evidence>
<organism evidence="2 3">
    <name type="scientific">Clostridium liquoris</name>
    <dbReference type="NCBI Taxonomy" id="1289519"/>
    <lineage>
        <taxon>Bacteria</taxon>
        <taxon>Bacillati</taxon>
        <taxon>Bacillota</taxon>
        <taxon>Clostridia</taxon>
        <taxon>Eubacteriales</taxon>
        <taxon>Clostridiaceae</taxon>
        <taxon>Clostridium</taxon>
    </lineage>
</organism>
<feature type="transmembrane region" description="Helical" evidence="1">
    <location>
        <begin position="7"/>
        <end position="24"/>
    </location>
</feature>
<evidence type="ECO:0000313" key="3">
    <source>
        <dbReference type="Proteomes" id="UP000239706"/>
    </source>
</evidence>
<name>A0A2T0B1C1_9CLOT</name>
<comment type="caution">
    <text evidence="2">The sequence shown here is derived from an EMBL/GenBank/DDBJ whole genome shotgun (WGS) entry which is preliminary data.</text>
</comment>
<reference evidence="2 3" key="1">
    <citation type="submission" date="2018-03" db="EMBL/GenBank/DDBJ databases">
        <title>Genome sequence of Clostridium liquoris DSM 100320.</title>
        <authorList>
            <person name="Poehlein A."/>
            <person name="Daniel R."/>
        </authorList>
    </citation>
    <scope>NUCLEOTIDE SEQUENCE [LARGE SCALE GENOMIC DNA]</scope>
    <source>
        <strain evidence="2 3">DSM 100320</strain>
    </source>
</reference>
<dbReference type="OrthoDB" id="9873599at2"/>
<dbReference type="EMBL" id="PVXO01000064">
    <property type="protein sequence ID" value="PRR77436.1"/>
    <property type="molecule type" value="Genomic_DNA"/>
</dbReference>
<dbReference type="Proteomes" id="UP000239706">
    <property type="component" value="Unassembled WGS sequence"/>
</dbReference>
<keyword evidence="1" id="KW-1133">Transmembrane helix</keyword>
<gene>
    <name evidence="2" type="ORF">CLLI_23490</name>
</gene>
<sequence>MKVAKSVLILSIPILLLYLLNIFMFNKYPSFFACFCASSIYIPSLDKMKSFNKLEDNFLNKEKKELSTEDFINLVLIFILTFLFTGLIFISGNHNELGFPFFGASIIFLLMSYFKFPKRFFS</sequence>
<keyword evidence="1" id="KW-0472">Membrane</keyword>
<feature type="transmembrane region" description="Helical" evidence="1">
    <location>
        <begin position="97"/>
        <end position="116"/>
    </location>
</feature>